<dbReference type="AlphaFoldDB" id="A0A6A6IGZ9"/>
<proteinExistence type="predicted"/>
<evidence type="ECO:0000313" key="2">
    <source>
        <dbReference type="Proteomes" id="UP000800094"/>
    </source>
</evidence>
<accession>A0A6A6IGZ9</accession>
<dbReference type="GeneID" id="54574980"/>
<evidence type="ECO:0000313" key="1">
    <source>
        <dbReference type="EMBL" id="KAF2249885.1"/>
    </source>
</evidence>
<reference evidence="1" key="1">
    <citation type="journal article" date="2020" name="Stud. Mycol.">
        <title>101 Dothideomycetes genomes: a test case for predicting lifestyles and emergence of pathogens.</title>
        <authorList>
            <person name="Haridas S."/>
            <person name="Albert R."/>
            <person name="Binder M."/>
            <person name="Bloem J."/>
            <person name="Labutti K."/>
            <person name="Salamov A."/>
            <person name="Andreopoulos B."/>
            <person name="Baker S."/>
            <person name="Barry K."/>
            <person name="Bills G."/>
            <person name="Bluhm B."/>
            <person name="Cannon C."/>
            <person name="Castanera R."/>
            <person name="Culley D."/>
            <person name="Daum C."/>
            <person name="Ezra D."/>
            <person name="Gonzalez J."/>
            <person name="Henrissat B."/>
            <person name="Kuo A."/>
            <person name="Liang C."/>
            <person name="Lipzen A."/>
            <person name="Lutzoni F."/>
            <person name="Magnuson J."/>
            <person name="Mondo S."/>
            <person name="Nolan M."/>
            <person name="Ohm R."/>
            <person name="Pangilinan J."/>
            <person name="Park H.-J."/>
            <person name="Ramirez L."/>
            <person name="Alfaro M."/>
            <person name="Sun H."/>
            <person name="Tritt A."/>
            <person name="Yoshinaga Y."/>
            <person name="Zwiers L.-H."/>
            <person name="Turgeon B."/>
            <person name="Goodwin S."/>
            <person name="Spatafora J."/>
            <person name="Crous P."/>
            <person name="Grigoriev I."/>
        </authorList>
    </citation>
    <scope>NUCLEOTIDE SEQUENCE</scope>
    <source>
        <strain evidence="1">CBS 122368</strain>
    </source>
</reference>
<gene>
    <name evidence="1" type="ORF">BU26DRAFT_291794</name>
</gene>
<protein>
    <submittedName>
        <fullName evidence="1">Uncharacterized protein</fullName>
    </submittedName>
</protein>
<dbReference type="EMBL" id="ML987194">
    <property type="protein sequence ID" value="KAF2249885.1"/>
    <property type="molecule type" value="Genomic_DNA"/>
</dbReference>
<sequence length="170" mass="19029">MAVIGLVCKAVRTSVFHAGTLNRHPRPPSRLRKNRTDFQTTVTLSVGFRPSGRPYDVNRSWRYVARGGRPQRGPERIASSLCDITCALYSSSTRWRLCRLNAPRRRIQRFWSAVGARAPETGERCDLTCDVQTRTPSERATSAVSFVKLETVLPCPACVLVQTSTPLVVR</sequence>
<dbReference type="Proteomes" id="UP000800094">
    <property type="component" value="Unassembled WGS sequence"/>
</dbReference>
<dbReference type="RefSeq" id="XP_033684889.1">
    <property type="nucleotide sequence ID" value="XM_033821650.1"/>
</dbReference>
<keyword evidence="2" id="KW-1185">Reference proteome</keyword>
<name>A0A6A6IGZ9_9PLEO</name>
<organism evidence="1 2">
    <name type="scientific">Trematosphaeria pertusa</name>
    <dbReference type="NCBI Taxonomy" id="390896"/>
    <lineage>
        <taxon>Eukaryota</taxon>
        <taxon>Fungi</taxon>
        <taxon>Dikarya</taxon>
        <taxon>Ascomycota</taxon>
        <taxon>Pezizomycotina</taxon>
        <taxon>Dothideomycetes</taxon>
        <taxon>Pleosporomycetidae</taxon>
        <taxon>Pleosporales</taxon>
        <taxon>Massarineae</taxon>
        <taxon>Trematosphaeriaceae</taxon>
        <taxon>Trematosphaeria</taxon>
    </lineage>
</organism>